<protein>
    <submittedName>
        <fullName evidence="5">AMP-binding protein</fullName>
    </submittedName>
</protein>
<feature type="domain" description="AMP-dependent synthetase/ligase" evidence="3">
    <location>
        <begin position="17"/>
        <end position="397"/>
    </location>
</feature>
<evidence type="ECO:0000256" key="1">
    <source>
        <dbReference type="ARBA" id="ARBA00006432"/>
    </source>
</evidence>
<proteinExistence type="inferred from homology"/>
<dbReference type="InterPro" id="IPR042099">
    <property type="entry name" value="ANL_N_sf"/>
</dbReference>
<dbReference type="Pfam" id="PF13193">
    <property type="entry name" value="AMP-binding_C"/>
    <property type="match status" value="1"/>
</dbReference>
<evidence type="ECO:0000259" key="4">
    <source>
        <dbReference type="Pfam" id="PF13193"/>
    </source>
</evidence>
<evidence type="ECO:0000313" key="6">
    <source>
        <dbReference type="Proteomes" id="UP001230289"/>
    </source>
</evidence>
<dbReference type="Gene3D" id="3.40.50.12780">
    <property type="entry name" value="N-terminal domain of ligase-like"/>
    <property type="match status" value="1"/>
</dbReference>
<dbReference type="InterPro" id="IPR025110">
    <property type="entry name" value="AMP-bd_C"/>
</dbReference>
<name>A0ABU0XEW3_9MICO</name>
<dbReference type="SUPFAM" id="SSF56801">
    <property type="entry name" value="Acetyl-CoA synthetase-like"/>
    <property type="match status" value="1"/>
</dbReference>
<accession>A0ABU0XEW3</accession>
<evidence type="ECO:0000259" key="3">
    <source>
        <dbReference type="Pfam" id="PF00501"/>
    </source>
</evidence>
<reference evidence="5 6" key="1">
    <citation type="submission" date="2023-08" db="EMBL/GenBank/DDBJ databases">
        <title>Microbacterium sp. nov., isolated from a waste landfill.</title>
        <authorList>
            <person name="Wen W."/>
        </authorList>
    </citation>
    <scope>NUCLEOTIDE SEQUENCE [LARGE SCALE GENOMIC DNA]</scope>
    <source>
        <strain evidence="5 6">ASV81</strain>
    </source>
</reference>
<dbReference type="PANTHER" id="PTHR43201">
    <property type="entry name" value="ACYL-COA SYNTHETASE"/>
    <property type="match status" value="1"/>
</dbReference>
<dbReference type="Pfam" id="PF00501">
    <property type="entry name" value="AMP-binding"/>
    <property type="match status" value="1"/>
</dbReference>
<dbReference type="InterPro" id="IPR020845">
    <property type="entry name" value="AMP-binding_CS"/>
</dbReference>
<dbReference type="InterPro" id="IPR000873">
    <property type="entry name" value="AMP-dep_synth/lig_dom"/>
</dbReference>
<evidence type="ECO:0000313" key="5">
    <source>
        <dbReference type="EMBL" id="MDQ4213659.1"/>
    </source>
</evidence>
<dbReference type="Proteomes" id="UP001230289">
    <property type="component" value="Unassembled WGS sequence"/>
</dbReference>
<evidence type="ECO:0000256" key="2">
    <source>
        <dbReference type="ARBA" id="ARBA00022598"/>
    </source>
</evidence>
<sequence length="535" mass="57591">MTRYSPATTVPALLSDVRAFGDHPAVVDGDDRVSYRDLETRVHEAARAYLAAGVRHGDRVAVWAPNRLGFILAMLGAEAIGAAVVPLNTRYTGHEAAGILSRSRASVLVLADGFLGRSFSRMLREAAADLEPADGDAVPGLPHLRLVVDLDGRAGDGGTDWRSFLDAGRSIDDETLRRALDAVSPDDVIDILYTSGTTGIPKGVMSAQRQTLGVARAWAQGAELSPADRYAIVNPFFHGFGYKAGMIAALVAGSTIHPLPVLDADALLEVIQREGITVLPGVPTIFTTLIDHPRLSEYDLSSLRFSIAGATAAPATLFRDMVEILGFQRVAQAYGLTECVVATMSRQGESLEHAQQTTGPAIAGMEIRVVDEEGRDVPTGSDGEILLRGEQVMLGYFEDPEATSAVIDEDGWFHTGDIGQLDEHGCLKITDRLKDMFIVGGFNVYPAEVENVLRKHPAVNESAVIGIPDDRLGSVGRAYVAFLSDIEHRPDAAELTAFCRERLANFKVPAEFVIVEDFPRVATGKILKAELRRLA</sequence>
<comment type="similarity">
    <text evidence="1">Belongs to the ATP-dependent AMP-binding enzyme family.</text>
</comment>
<keyword evidence="6" id="KW-1185">Reference proteome</keyword>
<dbReference type="PANTHER" id="PTHR43201:SF5">
    <property type="entry name" value="MEDIUM-CHAIN ACYL-COA LIGASE ACSF2, MITOCHONDRIAL"/>
    <property type="match status" value="1"/>
</dbReference>
<feature type="domain" description="AMP-binding enzyme C-terminal" evidence="4">
    <location>
        <begin position="448"/>
        <end position="525"/>
    </location>
</feature>
<dbReference type="PROSITE" id="PS00455">
    <property type="entry name" value="AMP_BINDING"/>
    <property type="match status" value="1"/>
</dbReference>
<dbReference type="RefSeq" id="WP_308488597.1">
    <property type="nucleotide sequence ID" value="NZ_JAVFCB010000003.1"/>
</dbReference>
<organism evidence="5 6">
    <name type="scientific">Microbacterium capsulatum</name>
    <dbReference type="NCBI Taxonomy" id="3041921"/>
    <lineage>
        <taxon>Bacteria</taxon>
        <taxon>Bacillati</taxon>
        <taxon>Actinomycetota</taxon>
        <taxon>Actinomycetes</taxon>
        <taxon>Micrococcales</taxon>
        <taxon>Microbacteriaceae</taxon>
        <taxon>Microbacterium</taxon>
    </lineage>
</organism>
<dbReference type="Gene3D" id="3.30.300.30">
    <property type="match status" value="1"/>
</dbReference>
<dbReference type="EMBL" id="JAVFCB010000003">
    <property type="protein sequence ID" value="MDQ4213659.1"/>
    <property type="molecule type" value="Genomic_DNA"/>
</dbReference>
<gene>
    <name evidence="5" type="ORF">RBR11_06985</name>
</gene>
<dbReference type="InterPro" id="IPR045851">
    <property type="entry name" value="AMP-bd_C_sf"/>
</dbReference>
<comment type="caution">
    <text evidence="5">The sequence shown here is derived from an EMBL/GenBank/DDBJ whole genome shotgun (WGS) entry which is preliminary data.</text>
</comment>
<keyword evidence="2" id="KW-0436">Ligase</keyword>